<dbReference type="SMART" id="SM00710">
    <property type="entry name" value="PbH1"/>
    <property type="match status" value="10"/>
</dbReference>
<dbReference type="EMBL" id="BDQK01000001">
    <property type="protein sequence ID" value="GBF79082.1"/>
    <property type="molecule type" value="Genomic_DNA"/>
</dbReference>
<dbReference type="RefSeq" id="WP_124974610.1">
    <property type="nucleotide sequence ID" value="NZ_BDQK01000001.1"/>
</dbReference>
<dbReference type="AlphaFoldDB" id="A0A401ICU9"/>
<evidence type="ECO:0000313" key="2">
    <source>
        <dbReference type="EMBL" id="GBF79082.1"/>
    </source>
</evidence>
<sequence length="1095" mass="116203">MRLIESEGRLIQNLIYFSTTTNLVSGLLLAIFPLTVLAEGDQTPLNSIPPLPTAAKTLQEAGWTNKAITPTRAQLSQTSTPETPQESSSPEAEPEIRYFTPRIGARFVSGPEVGYPSSVAGLEGFLPLIQTGEQNLTFLEGRFLISTNEESNLRGNFIIGHRFYTDQRIYGAYLGYDVRDTEFNQFNQLGFGLETLGDVWDAHFNVYVPLGNTQQQTGENVTTVNTITQSVTADFIHFQKNFLVFQDVRLQQQQQQQVTRSYENALFGLDFDLGAKILQIGNQGDLRGFVGGYYYEGQQITEDIWGWRLGLEVKPTDTLRLGISVQDDDTFGTNVIVRLGANFPGTRPRNTSVEEVWARMGEWVHRQEQIVVDEVQTTQTIVSPVEVLLDQPIVAINPTTNQPWIFRHVNLGQGGGDGTFENPFGTVDGAISIAQNNEIVYVQSGTNPGIPSFRVPDGVQVLSTGPQQVIPTANRGNVILPLSNAGILPTVNGTITMGNNSVLSGFDITGTNSGVRAIGVNNFVVRDNIIRGINGSAALLLTNANNGLITNNQIIGVGGPALVGTNINNIRFPNNTLTSFNSTSDGIRLDQINGSIDFTGITTTINNARNRGIAITNSNGTVTLSQVNITNTGDEGILIQNVAGGVNINGGTITGSKKSGIQSTNSNLTVNGVGIIGSGSNGIQISNNDNINHTVAINNTKISNVTGQGINITNSTLTAFANNQINNVAGNGINLIQVTFDANPNTSVLEAVAGGTTTVNQALGNGIKLTNVSGSLTPDTTWKISNITNNGSGNSGLFLNGHGNLTIGNIDINNVPNPDKSSTGITLIDLTGSFTVVGNTSIASVGTGLFVFNSNNDNNANYSFSNSNGKILTITNTSRDGMLINGGSNIFNFGDTNISNASGNGVTITGVNTGQTTFNSININGVINGISFITGNTHHLIINRGSIQNTITTNSSNGNGIDNGPAVINLTVSNVNFNNIARSAITNGQGFAPPALRTFTLNNNTFRANNTNVINLSGGNNTNLCLKFTGNTISSGTSNNNNGIIRFVKSGAAGTFRVENIAPIATFRSNNNNWTGTLTQNGTITNVPTGTCPTP</sequence>
<dbReference type="InterPro" id="IPR006626">
    <property type="entry name" value="PbH1"/>
</dbReference>
<evidence type="ECO:0000313" key="3">
    <source>
        <dbReference type="Proteomes" id="UP000287247"/>
    </source>
</evidence>
<keyword evidence="3" id="KW-1185">Reference proteome</keyword>
<dbReference type="SUPFAM" id="SSF51126">
    <property type="entry name" value="Pectin lyase-like"/>
    <property type="match status" value="1"/>
</dbReference>
<feature type="region of interest" description="Disordered" evidence="1">
    <location>
        <begin position="69"/>
        <end position="93"/>
    </location>
</feature>
<proteinExistence type="predicted"/>
<feature type="compositionally biased region" description="Low complexity" evidence="1">
    <location>
        <begin position="76"/>
        <end position="91"/>
    </location>
</feature>
<name>A0A401ICU9_APHSA</name>
<dbReference type="Proteomes" id="UP000287247">
    <property type="component" value="Unassembled WGS sequence"/>
</dbReference>
<dbReference type="InterPro" id="IPR038177">
    <property type="entry name" value="IAT_beta_sf"/>
</dbReference>
<dbReference type="InterPro" id="IPR011050">
    <property type="entry name" value="Pectin_lyase_fold/virulence"/>
</dbReference>
<dbReference type="InterPro" id="IPR012334">
    <property type="entry name" value="Pectin_lyas_fold"/>
</dbReference>
<gene>
    <name evidence="2" type="ORF">AsFPU1_0474</name>
</gene>
<accession>A0A401ICU9</accession>
<dbReference type="Gene3D" id="2.160.20.10">
    <property type="entry name" value="Single-stranded right-handed beta-helix, Pectin lyase-like"/>
    <property type="match status" value="1"/>
</dbReference>
<dbReference type="OrthoDB" id="245699at2"/>
<reference evidence="3" key="1">
    <citation type="submission" date="2017-05" db="EMBL/GenBank/DDBJ databases">
        <title>Physiological properties and genetic analysis related to exopolysaccharide production of fresh-water unicellular cyanobacterium Aphanothece sacrum, Suizenji Nori, that has been cultured as a food source in Japan.</title>
        <authorList>
            <person name="Kanesaki Y."/>
            <person name="Yoshikawa S."/>
            <person name="Ohki K."/>
        </authorList>
    </citation>
    <scope>NUCLEOTIDE SEQUENCE [LARGE SCALE GENOMIC DNA]</scope>
    <source>
        <strain evidence="3">FPU1</strain>
    </source>
</reference>
<dbReference type="Gene3D" id="2.40.160.160">
    <property type="entry name" value="Inverse autotransporter, beta-domain"/>
    <property type="match status" value="1"/>
</dbReference>
<comment type="caution">
    <text evidence="2">The sequence shown here is derived from an EMBL/GenBank/DDBJ whole genome shotgun (WGS) entry which is preliminary data.</text>
</comment>
<protein>
    <submittedName>
        <fullName evidence="2">Parallel beta-helix repeat protein</fullName>
    </submittedName>
</protein>
<evidence type="ECO:0000256" key="1">
    <source>
        <dbReference type="SAM" id="MobiDB-lite"/>
    </source>
</evidence>
<organism evidence="2 3">
    <name type="scientific">Aphanothece sacrum FPU1</name>
    <dbReference type="NCBI Taxonomy" id="1920663"/>
    <lineage>
        <taxon>Bacteria</taxon>
        <taxon>Bacillati</taxon>
        <taxon>Cyanobacteriota</taxon>
        <taxon>Cyanophyceae</taxon>
        <taxon>Oscillatoriophycideae</taxon>
        <taxon>Chroococcales</taxon>
        <taxon>Aphanothecaceae</taxon>
        <taxon>Aphanothece</taxon>
    </lineage>
</organism>